<accession>A0ABN0FXQ4</accession>
<organism evidence="2 3">
    <name type="scientific">Burkholderia humptydooensis MSMB43</name>
    <dbReference type="NCBI Taxonomy" id="441157"/>
    <lineage>
        <taxon>Bacteria</taxon>
        <taxon>Pseudomonadati</taxon>
        <taxon>Pseudomonadota</taxon>
        <taxon>Betaproteobacteria</taxon>
        <taxon>Burkholderiales</taxon>
        <taxon>Burkholderiaceae</taxon>
        <taxon>Burkholderia</taxon>
        <taxon>pseudomallei group</taxon>
    </lineage>
</organism>
<keyword evidence="3" id="KW-1185">Reference proteome</keyword>
<gene>
    <name evidence="2" type="ORF">A33K_18569</name>
</gene>
<proteinExistence type="predicted"/>
<evidence type="ECO:0000256" key="1">
    <source>
        <dbReference type="SAM" id="MobiDB-lite"/>
    </source>
</evidence>
<reference evidence="3" key="1">
    <citation type="journal article" date="2012" name="J. Bacteriol.">
        <title>Revised Genome Sequence of Burkholderia thailandensis MSMB43 with Improved Annotation.</title>
        <authorList>
            <person name="Zhuo Y."/>
            <person name="Liu L."/>
            <person name="Wang Q."/>
            <person name="Liu X."/>
            <person name="Ren B."/>
            <person name="Liu M."/>
            <person name="Ni P."/>
            <person name="Cheng Y.Q."/>
            <person name="Zhang L."/>
        </authorList>
    </citation>
    <scope>NUCLEOTIDE SEQUENCE [LARGE SCALE GENOMIC DNA]</scope>
    <source>
        <strain evidence="3">MSMB43</strain>
    </source>
</reference>
<feature type="region of interest" description="Disordered" evidence="1">
    <location>
        <begin position="1"/>
        <end position="22"/>
    </location>
</feature>
<sequence length="63" mass="6452">MVPKRDSDQGPAREGGLAHMAARARTRPIAAAGGARGRCAACSSMAGEAFAAHTRASLPVIYE</sequence>
<evidence type="ECO:0000313" key="3">
    <source>
        <dbReference type="Proteomes" id="UP000004682"/>
    </source>
</evidence>
<protein>
    <submittedName>
        <fullName evidence="2">Uncharacterized protein</fullName>
    </submittedName>
</protein>
<evidence type="ECO:0000313" key="2">
    <source>
        <dbReference type="EMBL" id="EIP84714.1"/>
    </source>
</evidence>
<name>A0ABN0FXQ4_9BURK</name>
<dbReference type="EMBL" id="JH692071">
    <property type="protein sequence ID" value="EIP84714.1"/>
    <property type="molecule type" value="Genomic_DNA"/>
</dbReference>
<dbReference type="Proteomes" id="UP000004682">
    <property type="component" value="Unassembled WGS sequence"/>
</dbReference>